<accession>A0A8J6I2D0</accession>
<feature type="binding site" evidence="14">
    <location>
        <position position="41"/>
    </location>
    <ligand>
        <name>iminosuccinate</name>
        <dbReference type="ChEBI" id="CHEBI:77875"/>
    </ligand>
</feature>
<name>A0A8J6I2D0_9FIRM</name>
<protein>
    <recommendedName>
        <fullName evidence="13 14">Quinolinate synthase</fullName>
        <ecNumber evidence="4 14">2.5.1.72</ecNumber>
    </recommendedName>
</protein>
<evidence type="ECO:0000256" key="12">
    <source>
        <dbReference type="ARBA" id="ARBA00050125"/>
    </source>
</evidence>
<dbReference type="GO" id="GO:0034628">
    <property type="term" value="P:'de novo' NAD+ biosynthetic process from L-aspartate"/>
    <property type="evidence" value="ECO:0007669"/>
    <property type="project" value="TreeGrafter"/>
</dbReference>
<dbReference type="EMBL" id="JAAKDE010000012">
    <property type="protein sequence ID" value="MBA2133169.1"/>
    <property type="molecule type" value="Genomic_DNA"/>
</dbReference>
<comment type="similarity">
    <text evidence="14">Belongs to the quinolinate synthase family. Type 2 subfamily.</text>
</comment>
<feature type="binding site" evidence="14">
    <location>
        <position position="129"/>
    </location>
    <ligand>
        <name>iminosuccinate</name>
        <dbReference type="ChEBI" id="CHEBI:77875"/>
    </ligand>
</feature>
<evidence type="ECO:0000256" key="11">
    <source>
        <dbReference type="ARBA" id="ARBA00023014"/>
    </source>
</evidence>
<dbReference type="GO" id="GO:0008987">
    <property type="term" value="F:quinolinate synthetase A activity"/>
    <property type="evidence" value="ECO:0007669"/>
    <property type="project" value="UniProtKB-UniRule"/>
</dbReference>
<feature type="binding site" evidence="14">
    <location>
        <begin position="198"/>
        <end position="200"/>
    </location>
    <ligand>
        <name>iminosuccinate</name>
        <dbReference type="ChEBI" id="CHEBI:77875"/>
    </ligand>
</feature>
<evidence type="ECO:0000256" key="7">
    <source>
        <dbReference type="ARBA" id="ARBA00022642"/>
    </source>
</evidence>
<evidence type="ECO:0000256" key="1">
    <source>
        <dbReference type="ARBA" id="ARBA00003791"/>
    </source>
</evidence>
<evidence type="ECO:0000256" key="4">
    <source>
        <dbReference type="ARBA" id="ARBA00012669"/>
    </source>
</evidence>
<dbReference type="RefSeq" id="WP_181339621.1">
    <property type="nucleotide sequence ID" value="NZ_JAAKDE010000012.1"/>
</dbReference>
<dbReference type="NCBIfam" id="NF006879">
    <property type="entry name" value="PRK09375.1-4"/>
    <property type="match status" value="1"/>
</dbReference>
<dbReference type="GO" id="GO:0046872">
    <property type="term" value="F:metal ion binding"/>
    <property type="evidence" value="ECO:0007669"/>
    <property type="project" value="UniProtKB-KW"/>
</dbReference>
<dbReference type="InterPro" id="IPR003473">
    <property type="entry name" value="NadA"/>
</dbReference>
<dbReference type="PANTHER" id="PTHR30573:SF0">
    <property type="entry name" value="QUINOLINATE SYNTHASE, CHLOROPLASTIC"/>
    <property type="match status" value="1"/>
</dbReference>
<evidence type="ECO:0000256" key="8">
    <source>
        <dbReference type="ARBA" id="ARBA00022679"/>
    </source>
</evidence>
<dbReference type="PANTHER" id="PTHR30573">
    <property type="entry name" value="QUINOLINATE SYNTHETASE A"/>
    <property type="match status" value="1"/>
</dbReference>
<evidence type="ECO:0000256" key="5">
    <source>
        <dbReference type="ARBA" id="ARBA00022485"/>
    </source>
</evidence>
<keyword evidence="9 14" id="KW-0479">Metal-binding</keyword>
<keyword evidence="11 14" id="KW-0411">Iron-sulfur</keyword>
<comment type="function">
    <text evidence="1 14">Catalyzes the condensation of iminoaspartate with dihydroxyacetone phosphate to form quinolinate.</text>
</comment>
<dbReference type="UniPathway" id="UPA00253">
    <property type="reaction ID" value="UER00327"/>
</dbReference>
<evidence type="ECO:0000313" key="16">
    <source>
        <dbReference type="Proteomes" id="UP000657177"/>
    </source>
</evidence>
<keyword evidence="6 14" id="KW-0963">Cytoplasm</keyword>
<keyword evidence="5 14" id="KW-0004">4Fe-4S</keyword>
<evidence type="ECO:0000256" key="9">
    <source>
        <dbReference type="ARBA" id="ARBA00022723"/>
    </source>
</evidence>
<dbReference type="SUPFAM" id="SSF142754">
    <property type="entry name" value="NadA-like"/>
    <property type="match status" value="1"/>
</dbReference>
<comment type="caution">
    <text evidence="15">The sequence shown here is derived from an EMBL/GenBank/DDBJ whole genome shotgun (WGS) entry which is preliminary data.</text>
</comment>
<feature type="binding site" evidence="14">
    <location>
        <position position="172"/>
    </location>
    <ligand>
        <name>[4Fe-4S] cluster</name>
        <dbReference type="ChEBI" id="CHEBI:49883"/>
    </ligand>
</feature>
<dbReference type="Gene3D" id="3.40.50.10800">
    <property type="entry name" value="NadA-like"/>
    <property type="match status" value="3"/>
</dbReference>
<feature type="binding site" evidence="14">
    <location>
        <position position="215"/>
    </location>
    <ligand>
        <name>iminosuccinate</name>
        <dbReference type="ChEBI" id="CHEBI:77875"/>
    </ligand>
</feature>
<evidence type="ECO:0000256" key="13">
    <source>
        <dbReference type="ARBA" id="ARBA00073059"/>
    </source>
</evidence>
<dbReference type="NCBIfam" id="TIGR00550">
    <property type="entry name" value="nadA"/>
    <property type="match status" value="1"/>
</dbReference>
<proteinExistence type="inferred from homology"/>
<evidence type="ECO:0000256" key="2">
    <source>
        <dbReference type="ARBA" id="ARBA00004496"/>
    </source>
</evidence>
<dbReference type="Pfam" id="PF02445">
    <property type="entry name" value="NadA"/>
    <property type="match status" value="1"/>
</dbReference>
<comment type="cofactor">
    <cofactor evidence="14">
        <name>[4Fe-4S] cluster</name>
        <dbReference type="ChEBI" id="CHEBI:49883"/>
    </cofactor>
    <text evidence="14">Binds 1 [4Fe-4S] cluster per subunit.</text>
</comment>
<dbReference type="Proteomes" id="UP000657177">
    <property type="component" value="Unassembled WGS sequence"/>
</dbReference>
<dbReference type="GO" id="GO:0005737">
    <property type="term" value="C:cytoplasm"/>
    <property type="evidence" value="ECO:0007669"/>
    <property type="project" value="UniProtKB-SubCell"/>
</dbReference>
<dbReference type="FunFam" id="3.40.50.10800:FF:000001">
    <property type="entry name" value="Quinolinate synthase A"/>
    <property type="match status" value="1"/>
</dbReference>
<dbReference type="AlphaFoldDB" id="A0A8J6I2D0"/>
<comment type="subcellular location">
    <subcellularLocation>
        <location evidence="2 14">Cytoplasm</location>
    </subcellularLocation>
</comment>
<evidence type="ECO:0000313" key="15">
    <source>
        <dbReference type="EMBL" id="MBA2133169.1"/>
    </source>
</evidence>
<comment type="catalytic activity">
    <reaction evidence="12">
        <text>iminosuccinate + dihydroxyacetone phosphate = quinolinate + phosphate + 2 H2O + H(+)</text>
        <dbReference type="Rhea" id="RHEA:25888"/>
        <dbReference type="ChEBI" id="CHEBI:15377"/>
        <dbReference type="ChEBI" id="CHEBI:15378"/>
        <dbReference type="ChEBI" id="CHEBI:29959"/>
        <dbReference type="ChEBI" id="CHEBI:43474"/>
        <dbReference type="ChEBI" id="CHEBI:57642"/>
        <dbReference type="ChEBI" id="CHEBI:77875"/>
        <dbReference type="EC" id="2.5.1.72"/>
    </reaction>
    <physiologicalReaction direction="left-to-right" evidence="12">
        <dbReference type="Rhea" id="RHEA:25889"/>
    </physiologicalReaction>
</comment>
<evidence type="ECO:0000256" key="14">
    <source>
        <dbReference type="HAMAP-Rule" id="MF_00568"/>
    </source>
</evidence>
<dbReference type="EC" id="2.5.1.72" evidence="4 14"/>
<feature type="binding site" evidence="14">
    <location>
        <position position="86"/>
    </location>
    <ligand>
        <name>[4Fe-4S] cluster</name>
        <dbReference type="ChEBI" id="CHEBI:49883"/>
    </ligand>
</feature>
<feature type="binding site" evidence="14">
    <location>
        <begin position="112"/>
        <end position="114"/>
    </location>
    <ligand>
        <name>iminosuccinate</name>
        <dbReference type="ChEBI" id="CHEBI:77875"/>
    </ligand>
</feature>
<evidence type="ECO:0000256" key="10">
    <source>
        <dbReference type="ARBA" id="ARBA00023004"/>
    </source>
</evidence>
<keyword evidence="7 14" id="KW-0662">Pyridine nucleotide biosynthesis</keyword>
<evidence type="ECO:0000256" key="6">
    <source>
        <dbReference type="ARBA" id="ARBA00022490"/>
    </source>
</evidence>
<dbReference type="GO" id="GO:0051539">
    <property type="term" value="F:4 iron, 4 sulfur cluster binding"/>
    <property type="evidence" value="ECO:0007669"/>
    <property type="project" value="UniProtKB-KW"/>
</dbReference>
<dbReference type="InterPro" id="IPR036094">
    <property type="entry name" value="NadA_sf"/>
</dbReference>
<gene>
    <name evidence="14 15" type="primary">nadA</name>
    <name evidence="15" type="ORF">G5B42_06390</name>
</gene>
<keyword evidence="16" id="KW-1185">Reference proteome</keyword>
<feature type="binding site" evidence="14">
    <location>
        <position position="24"/>
    </location>
    <ligand>
        <name>iminosuccinate</name>
        <dbReference type="ChEBI" id="CHEBI:77875"/>
    </ligand>
</feature>
<reference evidence="15" key="1">
    <citation type="submission" date="2020-06" db="EMBL/GenBank/DDBJ databases">
        <title>Novel chitinolytic bacterium.</title>
        <authorList>
            <person name="Ungkulpasvich U."/>
            <person name="Kosugi A."/>
            <person name="Uke A."/>
        </authorList>
    </citation>
    <scope>NUCLEOTIDE SEQUENCE</scope>
    <source>
        <strain evidence="15">UUS1-1</strain>
    </source>
</reference>
<dbReference type="FunFam" id="3.40.50.10800:FF:000003">
    <property type="entry name" value="Quinolinate synthase A"/>
    <property type="match status" value="1"/>
</dbReference>
<dbReference type="NCBIfam" id="NF006878">
    <property type="entry name" value="PRK09375.1-2"/>
    <property type="match status" value="1"/>
</dbReference>
<keyword evidence="10 14" id="KW-0408">Iron</keyword>
<evidence type="ECO:0000256" key="3">
    <source>
        <dbReference type="ARBA" id="ARBA00005065"/>
    </source>
</evidence>
<organism evidence="15 16">
    <name type="scientific">Capillibacterium thermochitinicola</name>
    <dbReference type="NCBI Taxonomy" id="2699427"/>
    <lineage>
        <taxon>Bacteria</taxon>
        <taxon>Bacillati</taxon>
        <taxon>Bacillota</taxon>
        <taxon>Capillibacterium</taxon>
    </lineage>
</organism>
<keyword evidence="8 14" id="KW-0808">Transferase</keyword>
<dbReference type="HAMAP" id="MF_00568">
    <property type="entry name" value="NadA_type2"/>
    <property type="match status" value="1"/>
</dbReference>
<feature type="binding site" evidence="14">
    <location>
        <position position="260"/>
    </location>
    <ligand>
        <name>[4Fe-4S] cluster</name>
        <dbReference type="ChEBI" id="CHEBI:49883"/>
    </ligand>
</feature>
<sequence length="303" mass="33583">MSQLELITEIQKLKAEKDALLLAHTYQNDEIQEIADFVGDSLELSRLAAKSPHRVLVLCGVHFMAESAALLSPEKTVLLPAPEAGCPMADMADAETVKEWRAKYPRAAVVAYVNTSAAVKAVSDICCTSSNAVKVVRSLAEEEIIFLPDRNLGSYVASQVPEKKFHLWPGFCRTHHQVTVDEVEKVKRVHPEAKLLIHPECRPEVVAHADFVGSTKQIVEQVAKMDASTFIIGTEMGIIHGLKKRYPDKRFYLLTPKLVCPNMKKTTLADVAAALRTLQPVITVPEPIRSQARRCLERMLAVV</sequence>
<dbReference type="InterPro" id="IPR023066">
    <property type="entry name" value="Quinolinate_synth_type2"/>
</dbReference>
<comment type="pathway">
    <text evidence="3 14">Cofactor biosynthesis; NAD(+) biosynthesis; quinolinate from iminoaspartate: step 1/1.</text>
</comment>